<dbReference type="AlphaFoldDB" id="A0A1X0R8E9"/>
<dbReference type="VEuPathDB" id="FungiDB:BCV72DRAFT_194381"/>
<proteinExistence type="predicted"/>
<organism evidence="1">
    <name type="scientific">Rhizopus microsporus var. microsporus</name>
    <dbReference type="NCBI Taxonomy" id="86635"/>
    <lineage>
        <taxon>Eukaryota</taxon>
        <taxon>Fungi</taxon>
        <taxon>Fungi incertae sedis</taxon>
        <taxon>Mucoromycota</taxon>
        <taxon>Mucoromycotina</taxon>
        <taxon>Mucoromycetes</taxon>
        <taxon>Mucorales</taxon>
        <taxon>Mucorineae</taxon>
        <taxon>Rhizopodaceae</taxon>
        <taxon>Rhizopus</taxon>
    </lineage>
</organism>
<feature type="non-terminal residue" evidence="1">
    <location>
        <position position="1"/>
    </location>
</feature>
<gene>
    <name evidence="1" type="ORF">BCV72DRAFT_194381</name>
</gene>
<reference evidence="1" key="1">
    <citation type="journal article" date="2016" name="Proc. Natl. Acad. Sci. U.S.A.">
        <title>Lipid metabolic changes in an early divergent fungus govern the establishment of a mutualistic symbiosis with endobacteria.</title>
        <authorList>
            <person name="Lastovetsky O.A."/>
            <person name="Gaspar M.L."/>
            <person name="Mondo S.J."/>
            <person name="LaButti K.M."/>
            <person name="Sandor L."/>
            <person name="Grigoriev I.V."/>
            <person name="Henry S.A."/>
            <person name="Pawlowska T.E."/>
        </authorList>
    </citation>
    <scope>NUCLEOTIDE SEQUENCE [LARGE SCALE GENOMIC DNA]</scope>
    <source>
        <strain evidence="1">ATCC 52814</strain>
    </source>
</reference>
<dbReference type="OrthoDB" id="5545891at2759"/>
<protein>
    <submittedName>
        <fullName evidence="1">Uncharacterized protein</fullName>
    </submittedName>
</protein>
<accession>A0A1X0R8E9</accession>
<name>A0A1X0R8E9_RHIZD</name>
<evidence type="ECO:0000313" key="1">
    <source>
        <dbReference type="EMBL" id="ORE08283.1"/>
    </source>
</evidence>
<feature type="non-terminal residue" evidence="1">
    <location>
        <position position="59"/>
    </location>
</feature>
<dbReference type="Proteomes" id="UP000242414">
    <property type="component" value="Unassembled WGS sequence"/>
</dbReference>
<sequence length="59" mass="7057">LLECRPFIEEDFFRRPLPDTERRCFLFECPKNTIRAYDPPELNKVDLSGPARCFDTQLH</sequence>
<dbReference type="EMBL" id="KV921891">
    <property type="protein sequence ID" value="ORE08283.1"/>
    <property type="molecule type" value="Genomic_DNA"/>
</dbReference>